<dbReference type="RefSeq" id="WP_157624049.1">
    <property type="nucleotide sequence ID" value="NZ_JBHEZZ010000026.1"/>
</dbReference>
<proteinExistence type="predicted"/>
<organism evidence="2 3">
    <name type="scientific">Streptacidiphilus cavernicola</name>
    <dbReference type="NCBI Taxonomy" id="3342716"/>
    <lineage>
        <taxon>Bacteria</taxon>
        <taxon>Bacillati</taxon>
        <taxon>Actinomycetota</taxon>
        <taxon>Actinomycetes</taxon>
        <taxon>Kitasatosporales</taxon>
        <taxon>Streptomycetaceae</taxon>
        <taxon>Streptacidiphilus</taxon>
    </lineage>
</organism>
<feature type="signal peptide" evidence="1">
    <location>
        <begin position="1"/>
        <end position="29"/>
    </location>
</feature>
<dbReference type="EMBL" id="JBHEZZ010000026">
    <property type="protein sequence ID" value="MFC1406106.1"/>
    <property type="molecule type" value="Genomic_DNA"/>
</dbReference>
<dbReference type="Proteomes" id="UP001592528">
    <property type="component" value="Unassembled WGS sequence"/>
</dbReference>
<evidence type="ECO:0000313" key="2">
    <source>
        <dbReference type="EMBL" id="MFC1406106.1"/>
    </source>
</evidence>
<evidence type="ECO:0000256" key="1">
    <source>
        <dbReference type="SAM" id="SignalP"/>
    </source>
</evidence>
<name>A0ABV6UXC0_9ACTN</name>
<keyword evidence="3" id="KW-1185">Reference proteome</keyword>
<accession>A0ABV6UXC0</accession>
<comment type="caution">
    <text evidence="2">The sequence shown here is derived from an EMBL/GenBank/DDBJ whole genome shotgun (WGS) entry which is preliminary data.</text>
</comment>
<protein>
    <recommendedName>
        <fullName evidence="4">Secreted protein</fullName>
    </recommendedName>
</protein>
<sequence>MFKRTSLRIVSAVAGVVIASAVQLTPASAATGVDGFTILYASVGGGAHHCEEIGSDQYGNQAIVCADLYTQPAQDSQGNATYPYHAWAVAEAYCQNSSGVVVQCANITVGADLANAAQGIYATQYSVCGHSNGACPAAREYAVTSDEMYSSSANCSSEPNSSFDAWGLVAAGGTTVIELPQSAKNVTLGSNYSTGHYYICM</sequence>
<evidence type="ECO:0008006" key="4">
    <source>
        <dbReference type="Google" id="ProtNLM"/>
    </source>
</evidence>
<evidence type="ECO:0000313" key="3">
    <source>
        <dbReference type="Proteomes" id="UP001592528"/>
    </source>
</evidence>
<reference evidence="2 3" key="1">
    <citation type="submission" date="2024-09" db="EMBL/GenBank/DDBJ databases">
        <authorList>
            <person name="Lee S.D."/>
        </authorList>
    </citation>
    <scope>NUCLEOTIDE SEQUENCE [LARGE SCALE GENOMIC DNA]</scope>
    <source>
        <strain evidence="2 3">N1-5</strain>
    </source>
</reference>
<gene>
    <name evidence="2" type="ORF">ACEZDJ_32915</name>
</gene>
<keyword evidence="1" id="KW-0732">Signal</keyword>
<feature type="chain" id="PRO_5047380865" description="Secreted protein" evidence="1">
    <location>
        <begin position="30"/>
        <end position="201"/>
    </location>
</feature>